<feature type="domain" description="GST N-terminal" evidence="1">
    <location>
        <begin position="1"/>
        <end position="67"/>
    </location>
</feature>
<evidence type="ECO:0000313" key="3">
    <source>
        <dbReference type="Proteomes" id="UP000652761"/>
    </source>
</evidence>
<proteinExistence type="predicted"/>
<dbReference type="Pfam" id="PF02798">
    <property type="entry name" value="GST_N"/>
    <property type="match status" value="1"/>
</dbReference>
<protein>
    <recommendedName>
        <fullName evidence="1">GST N-terminal domain-containing protein</fullName>
    </recommendedName>
</protein>
<dbReference type="PROSITE" id="PS50404">
    <property type="entry name" value="GST_NTER"/>
    <property type="match status" value="1"/>
</dbReference>
<dbReference type="Proteomes" id="UP000652761">
    <property type="component" value="Unassembled WGS sequence"/>
</dbReference>
<dbReference type="Gene3D" id="3.40.30.10">
    <property type="entry name" value="Glutaredoxin"/>
    <property type="match status" value="1"/>
</dbReference>
<comment type="caution">
    <text evidence="2">The sequence shown here is derived from an EMBL/GenBank/DDBJ whole genome shotgun (WGS) entry which is preliminary data.</text>
</comment>
<dbReference type="InterPro" id="IPR036249">
    <property type="entry name" value="Thioredoxin-like_sf"/>
</dbReference>
<dbReference type="PANTHER" id="PTHR44548:SF1">
    <property type="entry name" value="GST N-TERMINAL DOMAIN-CONTAINING PROTEIN"/>
    <property type="match status" value="1"/>
</dbReference>
<dbReference type="AlphaFoldDB" id="A0A843V1G4"/>
<dbReference type="SUPFAM" id="SSF52833">
    <property type="entry name" value="Thioredoxin-like"/>
    <property type="match status" value="1"/>
</dbReference>
<reference evidence="2" key="1">
    <citation type="submission" date="2017-07" db="EMBL/GenBank/DDBJ databases">
        <title>Taro Niue Genome Assembly and Annotation.</title>
        <authorList>
            <person name="Atibalentja N."/>
            <person name="Keating K."/>
            <person name="Fields C.J."/>
        </authorList>
    </citation>
    <scope>NUCLEOTIDE SEQUENCE</scope>
    <source>
        <strain evidence="2">Niue_2</strain>
        <tissue evidence="2">Leaf</tissue>
    </source>
</reference>
<name>A0A843V1G4_COLES</name>
<keyword evidence="3" id="KW-1185">Reference proteome</keyword>
<accession>A0A843V1G4</accession>
<sequence length="99" mass="11436">MVLRLVALKLRGVNYEYIQENHANKSEGLLKHNPMHRKVPVLVHKGRPLAETLIIAQYIDGIWEEPPLLSEDPYERVRRLESLHVRALDDYPSVAPTSM</sequence>
<dbReference type="EMBL" id="NMUH01001180">
    <property type="protein sequence ID" value="MQL89808.1"/>
    <property type="molecule type" value="Genomic_DNA"/>
</dbReference>
<gene>
    <name evidence="2" type="ORF">Taro_022395</name>
</gene>
<dbReference type="PANTHER" id="PTHR44548">
    <property type="entry name" value="GST N-TERMINAL DOMAIN-CONTAINING PROTEIN"/>
    <property type="match status" value="1"/>
</dbReference>
<dbReference type="OrthoDB" id="4951845at2759"/>
<evidence type="ECO:0000259" key="1">
    <source>
        <dbReference type="PROSITE" id="PS50404"/>
    </source>
</evidence>
<evidence type="ECO:0000313" key="2">
    <source>
        <dbReference type="EMBL" id="MQL89808.1"/>
    </source>
</evidence>
<dbReference type="InterPro" id="IPR004045">
    <property type="entry name" value="Glutathione_S-Trfase_N"/>
</dbReference>
<organism evidence="2 3">
    <name type="scientific">Colocasia esculenta</name>
    <name type="common">Wild taro</name>
    <name type="synonym">Arum esculentum</name>
    <dbReference type="NCBI Taxonomy" id="4460"/>
    <lineage>
        <taxon>Eukaryota</taxon>
        <taxon>Viridiplantae</taxon>
        <taxon>Streptophyta</taxon>
        <taxon>Embryophyta</taxon>
        <taxon>Tracheophyta</taxon>
        <taxon>Spermatophyta</taxon>
        <taxon>Magnoliopsida</taxon>
        <taxon>Liliopsida</taxon>
        <taxon>Araceae</taxon>
        <taxon>Aroideae</taxon>
        <taxon>Colocasieae</taxon>
        <taxon>Colocasia</taxon>
    </lineage>
</organism>